<accession>A0ABT8SJW5</accession>
<evidence type="ECO:0000313" key="3">
    <source>
        <dbReference type="EMBL" id="MDO1558865.1"/>
    </source>
</evidence>
<name>A0ABT8SJW5_9CAUL</name>
<dbReference type="Proteomes" id="UP001169063">
    <property type="component" value="Unassembled WGS sequence"/>
</dbReference>
<protein>
    <submittedName>
        <fullName evidence="3">Glycosyltransferase family 9 protein</fullName>
        <ecNumber evidence="3">2.4.-.-</ecNumber>
    </submittedName>
</protein>
<organism evidence="3 4">
    <name type="scientific">Peiella sedimenti</name>
    <dbReference type="NCBI Taxonomy" id="3061083"/>
    <lineage>
        <taxon>Bacteria</taxon>
        <taxon>Pseudomonadati</taxon>
        <taxon>Pseudomonadota</taxon>
        <taxon>Alphaproteobacteria</taxon>
        <taxon>Caulobacterales</taxon>
        <taxon>Caulobacteraceae</taxon>
        <taxon>Peiella</taxon>
    </lineage>
</organism>
<dbReference type="PANTHER" id="PTHR30160">
    <property type="entry name" value="TETRAACYLDISACCHARIDE 4'-KINASE-RELATED"/>
    <property type="match status" value="1"/>
</dbReference>
<evidence type="ECO:0000256" key="2">
    <source>
        <dbReference type="ARBA" id="ARBA00022679"/>
    </source>
</evidence>
<keyword evidence="1 3" id="KW-0328">Glycosyltransferase</keyword>
<dbReference type="GO" id="GO:0016757">
    <property type="term" value="F:glycosyltransferase activity"/>
    <property type="evidence" value="ECO:0007669"/>
    <property type="project" value="UniProtKB-KW"/>
</dbReference>
<dbReference type="InterPro" id="IPR051199">
    <property type="entry name" value="LPS_LOS_Heptosyltrfase"/>
</dbReference>
<sequence>MAEAADPAVRRVLFITNTRIGDAILTSGVMEALHGRWPKARFTVAAGPASAPLFAETPFVERVIVMKKAKMAGHWFRLWRETVGVRWDAVVDLRGSGVSAFLRARRRLIRRGEKGGEPRHKVIEAAGLLGLESDPPSPRIHVSEATRAKALSVIPRDRPLLALSPSANRVGKTWPIARFEAWLRAARASGGPLEGWTVAVLGGPGEGAAYQRLSQAIEAGRAVDLTGWPLLDTVAVLEACDLFVGNDSGLMHLAAASGAPVLALFGPTDERLYGPWSDRARVVRAEGQVYTFGRTSQTVSETECQMDALSVEQVLRATREAVAAFPPG</sequence>
<comment type="caution">
    <text evidence="3">The sequence shown here is derived from an EMBL/GenBank/DDBJ whole genome shotgun (WGS) entry which is preliminary data.</text>
</comment>
<dbReference type="Gene3D" id="3.40.50.2000">
    <property type="entry name" value="Glycogen Phosphorylase B"/>
    <property type="match status" value="2"/>
</dbReference>
<gene>
    <name evidence="3" type="ORF">Q0812_05425</name>
</gene>
<dbReference type="EMBL" id="JAUKTR010000002">
    <property type="protein sequence ID" value="MDO1558865.1"/>
    <property type="molecule type" value="Genomic_DNA"/>
</dbReference>
<dbReference type="CDD" id="cd03789">
    <property type="entry name" value="GT9_LPS_heptosyltransferase"/>
    <property type="match status" value="1"/>
</dbReference>
<proteinExistence type="predicted"/>
<dbReference type="RefSeq" id="WP_302109299.1">
    <property type="nucleotide sequence ID" value="NZ_JAUKTR010000002.1"/>
</dbReference>
<dbReference type="SUPFAM" id="SSF53756">
    <property type="entry name" value="UDP-Glycosyltransferase/glycogen phosphorylase"/>
    <property type="match status" value="1"/>
</dbReference>
<dbReference type="InterPro" id="IPR002201">
    <property type="entry name" value="Glyco_trans_9"/>
</dbReference>
<dbReference type="EC" id="2.4.-.-" evidence="3"/>
<keyword evidence="4" id="KW-1185">Reference proteome</keyword>
<reference evidence="3" key="1">
    <citation type="submission" date="2023-07" db="EMBL/GenBank/DDBJ databases">
        <title>Brevundimonas soil sp. nov., isolated from the soil of chemical plant.</title>
        <authorList>
            <person name="Wu N."/>
        </authorList>
    </citation>
    <scope>NUCLEOTIDE SEQUENCE</scope>
    <source>
        <strain evidence="3">XZ-24</strain>
    </source>
</reference>
<evidence type="ECO:0000256" key="1">
    <source>
        <dbReference type="ARBA" id="ARBA00022676"/>
    </source>
</evidence>
<keyword evidence="2 3" id="KW-0808">Transferase</keyword>
<dbReference type="Pfam" id="PF01075">
    <property type="entry name" value="Glyco_transf_9"/>
    <property type="match status" value="1"/>
</dbReference>
<evidence type="ECO:0000313" key="4">
    <source>
        <dbReference type="Proteomes" id="UP001169063"/>
    </source>
</evidence>